<dbReference type="InterPro" id="IPR052358">
    <property type="entry name" value="Aro_Compnd_Degr_Hydrolases"/>
</dbReference>
<dbReference type="RefSeq" id="WP_189051150.1">
    <property type="nucleotide sequence ID" value="NZ_BMJQ01000016.1"/>
</dbReference>
<dbReference type="PANTHER" id="PTHR35563:SF2">
    <property type="entry name" value="BARREL METAL-DEPENDENT HYDROLASE, PUTATIVE (AFU_ORTHOLOGUE AFUA_1G16240)-RELATED"/>
    <property type="match status" value="1"/>
</dbReference>
<sequence length="304" mass="32853">MTERNERTVLGVRHGAPAFEVPAGATDTHVHVFGPAEHFPFAADRSYTPGAAAVADLERLQALLRLDRVVLVQPSPYGTDNRCLLAALSELGARARAVAVVDPIASDEELQHLRAAGVRGVRLNLESAGQHDPAVALDGVRRLAARIAPLGWHLQTYTTLPVIAALEAELSTLPVPLVIDHFGRATAARGIEQPGFAALLALVGAGRAYVKLSAPCRISAASDYADVADIAQALIRANPDRMLWATDWPHTARRRNPNALLAAIEPFEPEDDGRALNRLNEWTAGDRDLMHRILVRNPARLYGF</sequence>
<dbReference type="GO" id="GO:0016787">
    <property type="term" value="F:hydrolase activity"/>
    <property type="evidence" value="ECO:0007669"/>
    <property type="project" value="UniProtKB-KW"/>
</dbReference>
<proteinExistence type="predicted"/>
<accession>A0A8J3E4L0</accession>
<keyword evidence="3" id="KW-1185">Reference proteome</keyword>
<dbReference type="SUPFAM" id="SSF51556">
    <property type="entry name" value="Metallo-dependent hydrolases"/>
    <property type="match status" value="1"/>
</dbReference>
<name>A0A8J3E4L0_9PROT</name>
<gene>
    <name evidence="2" type="ORF">GCM10011611_52650</name>
</gene>
<evidence type="ECO:0000259" key="1">
    <source>
        <dbReference type="Pfam" id="PF04909"/>
    </source>
</evidence>
<dbReference type="Pfam" id="PF04909">
    <property type="entry name" value="Amidohydro_2"/>
    <property type="match status" value="1"/>
</dbReference>
<dbReference type="AlphaFoldDB" id="A0A8J3E4L0"/>
<reference evidence="2" key="2">
    <citation type="submission" date="2020-09" db="EMBL/GenBank/DDBJ databases">
        <authorList>
            <person name="Sun Q."/>
            <person name="Zhou Y."/>
        </authorList>
    </citation>
    <scope>NUCLEOTIDE SEQUENCE</scope>
    <source>
        <strain evidence="2">CGMCC 1.15725</strain>
    </source>
</reference>
<dbReference type="Proteomes" id="UP000646365">
    <property type="component" value="Unassembled WGS sequence"/>
</dbReference>
<protein>
    <submittedName>
        <fullName evidence="2">Hydrolase</fullName>
    </submittedName>
</protein>
<reference evidence="2" key="1">
    <citation type="journal article" date="2014" name="Int. J. Syst. Evol. Microbiol.">
        <title>Complete genome sequence of Corynebacterium casei LMG S-19264T (=DSM 44701T), isolated from a smear-ripened cheese.</title>
        <authorList>
            <consortium name="US DOE Joint Genome Institute (JGI-PGF)"/>
            <person name="Walter F."/>
            <person name="Albersmeier A."/>
            <person name="Kalinowski J."/>
            <person name="Ruckert C."/>
        </authorList>
    </citation>
    <scope>NUCLEOTIDE SEQUENCE</scope>
    <source>
        <strain evidence="2">CGMCC 1.15725</strain>
    </source>
</reference>
<keyword evidence="2" id="KW-0378">Hydrolase</keyword>
<dbReference type="EMBL" id="BMJQ01000016">
    <property type="protein sequence ID" value="GGF39741.1"/>
    <property type="molecule type" value="Genomic_DNA"/>
</dbReference>
<dbReference type="InterPro" id="IPR006680">
    <property type="entry name" value="Amidohydro-rel"/>
</dbReference>
<dbReference type="PANTHER" id="PTHR35563">
    <property type="entry name" value="BARREL METAL-DEPENDENT HYDROLASE, PUTATIVE (AFU_ORTHOLOGUE AFUA_1G16240)-RELATED"/>
    <property type="match status" value="1"/>
</dbReference>
<dbReference type="InterPro" id="IPR032466">
    <property type="entry name" value="Metal_Hydrolase"/>
</dbReference>
<evidence type="ECO:0000313" key="3">
    <source>
        <dbReference type="Proteomes" id="UP000646365"/>
    </source>
</evidence>
<organism evidence="2 3">
    <name type="scientific">Aliidongia dinghuensis</name>
    <dbReference type="NCBI Taxonomy" id="1867774"/>
    <lineage>
        <taxon>Bacteria</taxon>
        <taxon>Pseudomonadati</taxon>
        <taxon>Pseudomonadota</taxon>
        <taxon>Alphaproteobacteria</taxon>
        <taxon>Rhodospirillales</taxon>
        <taxon>Dongiaceae</taxon>
        <taxon>Aliidongia</taxon>
    </lineage>
</organism>
<dbReference type="Gene3D" id="3.20.20.140">
    <property type="entry name" value="Metal-dependent hydrolases"/>
    <property type="match status" value="1"/>
</dbReference>
<comment type="caution">
    <text evidence="2">The sequence shown here is derived from an EMBL/GenBank/DDBJ whole genome shotgun (WGS) entry which is preliminary data.</text>
</comment>
<feature type="domain" description="Amidohydrolase-related" evidence="1">
    <location>
        <begin position="27"/>
        <end position="304"/>
    </location>
</feature>
<evidence type="ECO:0000313" key="2">
    <source>
        <dbReference type="EMBL" id="GGF39741.1"/>
    </source>
</evidence>